<reference evidence="1" key="1">
    <citation type="submission" date="2024-06" db="UniProtKB">
        <authorList>
            <consortium name="Ensembl"/>
        </authorList>
    </citation>
    <scope>IDENTIFICATION</scope>
</reference>
<organism evidence="1">
    <name type="scientific">Mustela putorius furo</name>
    <name type="common">European domestic ferret</name>
    <name type="synonym">Mustela furo</name>
    <dbReference type="NCBI Taxonomy" id="9669"/>
    <lineage>
        <taxon>Eukaryota</taxon>
        <taxon>Metazoa</taxon>
        <taxon>Chordata</taxon>
        <taxon>Craniata</taxon>
        <taxon>Vertebrata</taxon>
        <taxon>Euteleostomi</taxon>
        <taxon>Mammalia</taxon>
        <taxon>Eutheria</taxon>
        <taxon>Laurasiatheria</taxon>
        <taxon>Carnivora</taxon>
        <taxon>Caniformia</taxon>
        <taxon>Musteloidea</taxon>
        <taxon>Mustelidae</taxon>
        <taxon>Mustelinae</taxon>
        <taxon>Mustela</taxon>
    </lineage>
</organism>
<proteinExistence type="predicted"/>
<sequence>MRIGCAILAADGPALRPGLGSNREGGGEPPGWEIDFIFVASTCPERLDEARSRSHTPRGVQPSLARLPGWTRRLSALRALGLPEGPGVRGLRRLPPPFVLGAALAPEGPPAEFSRTRT</sequence>
<name>M3XP90_MUSPF</name>
<dbReference type="InParanoid" id="M3XP90"/>
<dbReference type="AlphaFoldDB" id="M3XP90"/>
<dbReference type="EMBL" id="AEYP01049593">
    <property type="status" value="NOT_ANNOTATED_CDS"/>
    <property type="molecule type" value="Genomic_DNA"/>
</dbReference>
<dbReference type="Ensembl" id="ENSMPUT00000000906.1">
    <property type="protein sequence ID" value="ENSMPUP00000000890.1"/>
    <property type="gene ID" value="ENSMPUG00000000894.1"/>
</dbReference>
<evidence type="ECO:0000313" key="1">
    <source>
        <dbReference type="Ensembl" id="ENSMPUP00000000890.1"/>
    </source>
</evidence>
<dbReference type="HOGENOM" id="CLU_2072372_0_0_1"/>
<protein>
    <submittedName>
        <fullName evidence="1">Uncharacterized protein</fullName>
    </submittedName>
</protein>
<accession>M3XP90</accession>